<dbReference type="PATRIC" id="fig|398512.5.peg.647"/>
<dbReference type="GO" id="GO:0046872">
    <property type="term" value="F:metal ion binding"/>
    <property type="evidence" value="ECO:0007669"/>
    <property type="project" value="UniProtKB-KW"/>
</dbReference>
<keyword evidence="2" id="KW-0997">Cell inner membrane</keyword>
<dbReference type="PANTHER" id="PTHR34990:SF2">
    <property type="entry name" value="BLL8164 PROTEIN"/>
    <property type="match status" value="1"/>
</dbReference>
<name>A0A0L6JIT9_9FIRM</name>
<dbReference type="InterPro" id="IPR004843">
    <property type="entry name" value="Calcineurin-like_PHP"/>
</dbReference>
<reference evidence="8" key="1">
    <citation type="submission" date="2015-07" db="EMBL/GenBank/DDBJ databases">
        <title>Near-Complete Genome Sequence of the Cellulolytic Bacterium Bacteroides (Pseudobacteroides) cellulosolvens ATCC 35603.</title>
        <authorList>
            <person name="Dassa B."/>
            <person name="Utturkar S.M."/>
            <person name="Klingeman D.M."/>
            <person name="Hurt R.A."/>
            <person name="Keller M."/>
            <person name="Xu J."/>
            <person name="Reddy Y.H.K."/>
            <person name="Borovok I."/>
            <person name="Grinberg I.R."/>
            <person name="Lamed R."/>
            <person name="Zhivin O."/>
            <person name="Bayer E.A."/>
            <person name="Brown S.D."/>
        </authorList>
    </citation>
    <scope>NUCLEOTIDE SEQUENCE [LARGE SCALE GENOMIC DNA]</scope>
    <source>
        <strain evidence="8">DSM 2933</strain>
    </source>
</reference>
<evidence type="ECO:0000256" key="2">
    <source>
        <dbReference type="ARBA" id="ARBA00022519"/>
    </source>
</evidence>
<dbReference type="GO" id="GO:0016020">
    <property type="term" value="C:membrane"/>
    <property type="evidence" value="ECO:0007669"/>
    <property type="project" value="GOC"/>
</dbReference>
<dbReference type="OrthoDB" id="9773199at2"/>
<dbReference type="InterPro" id="IPR043461">
    <property type="entry name" value="LpxH-like"/>
</dbReference>
<dbReference type="eggNOG" id="COG2908">
    <property type="taxonomic scope" value="Bacteria"/>
</dbReference>
<keyword evidence="3" id="KW-0479">Metal-binding</keyword>
<keyword evidence="1" id="KW-1003">Cell membrane</keyword>
<keyword evidence="4" id="KW-0472">Membrane</keyword>
<evidence type="ECO:0000256" key="5">
    <source>
        <dbReference type="ARBA" id="ARBA00023211"/>
    </source>
</evidence>
<dbReference type="GO" id="GO:0008758">
    <property type="term" value="F:UDP-2,3-diacylglucosamine hydrolase activity"/>
    <property type="evidence" value="ECO:0007669"/>
    <property type="project" value="TreeGrafter"/>
</dbReference>
<dbReference type="AlphaFoldDB" id="A0A0L6JIT9"/>
<dbReference type="GO" id="GO:0009245">
    <property type="term" value="P:lipid A biosynthetic process"/>
    <property type="evidence" value="ECO:0007669"/>
    <property type="project" value="TreeGrafter"/>
</dbReference>
<dbReference type="SUPFAM" id="SSF56300">
    <property type="entry name" value="Metallo-dependent phosphatases"/>
    <property type="match status" value="1"/>
</dbReference>
<dbReference type="PANTHER" id="PTHR34990">
    <property type="entry name" value="UDP-2,3-DIACYLGLUCOSAMINE HYDROLASE-RELATED"/>
    <property type="match status" value="1"/>
</dbReference>
<feature type="domain" description="Calcineurin-like phosphoesterase" evidence="6">
    <location>
        <begin position="24"/>
        <end position="231"/>
    </location>
</feature>
<sequence>MYEFYRLSKVYTSAQEIPFDDSSKIAIMSDCHRGDGSWGDNFLNNKNIYSAALNFYYQNNYTYIELGDGDELWENNKLQDIIHIHSDVFNKLSLFYKKGRLHFIYGNHDMAKKNDSFVKKYLYYYINELDGRFISLFKNIKIHEGIILKHKVTSDEIFLTHGHQADFLNDTLWKLSSFLVEHVWKHLELLGFKDPTSTAKNYRKQKTVGKKLIEWAIRNKKIIVTGHTHRPTFPDVGEPPYFNTGSCVHPHGITVIEITGRNIALVKWHVKTRNDGTLFVDRDIMAGPNKLRDYYH</sequence>
<organism evidence="7 8">
    <name type="scientific">Pseudobacteroides cellulosolvens ATCC 35603 = DSM 2933</name>
    <dbReference type="NCBI Taxonomy" id="398512"/>
    <lineage>
        <taxon>Bacteria</taxon>
        <taxon>Bacillati</taxon>
        <taxon>Bacillota</taxon>
        <taxon>Clostridia</taxon>
        <taxon>Eubacteriales</taxon>
        <taxon>Oscillospiraceae</taxon>
        <taxon>Pseudobacteroides</taxon>
    </lineage>
</organism>
<evidence type="ECO:0000259" key="6">
    <source>
        <dbReference type="Pfam" id="PF00149"/>
    </source>
</evidence>
<proteinExistence type="predicted"/>
<protein>
    <submittedName>
        <fullName evidence="7">Calcineurin-like phosphoesterase superfamily domain containing protein</fullName>
    </submittedName>
</protein>
<evidence type="ECO:0000256" key="3">
    <source>
        <dbReference type="ARBA" id="ARBA00022723"/>
    </source>
</evidence>
<evidence type="ECO:0000313" key="7">
    <source>
        <dbReference type="EMBL" id="KNY25367.1"/>
    </source>
</evidence>
<dbReference type="InterPro" id="IPR029052">
    <property type="entry name" value="Metallo-depent_PP-like"/>
</dbReference>
<keyword evidence="8" id="KW-1185">Reference proteome</keyword>
<dbReference type="EMBL" id="LGTC01000001">
    <property type="protein sequence ID" value="KNY25367.1"/>
    <property type="molecule type" value="Genomic_DNA"/>
</dbReference>
<dbReference type="Proteomes" id="UP000036923">
    <property type="component" value="Unassembled WGS sequence"/>
</dbReference>
<evidence type="ECO:0000313" key="8">
    <source>
        <dbReference type="Proteomes" id="UP000036923"/>
    </source>
</evidence>
<dbReference type="Pfam" id="PF00149">
    <property type="entry name" value="Metallophos"/>
    <property type="match status" value="1"/>
</dbReference>
<comment type="caution">
    <text evidence="7">The sequence shown here is derived from an EMBL/GenBank/DDBJ whole genome shotgun (WGS) entry which is preliminary data.</text>
</comment>
<dbReference type="STRING" id="398512.Bccel_0627"/>
<accession>A0A0L6JIT9</accession>
<gene>
    <name evidence="7" type="ORF">Bccel_0627</name>
</gene>
<evidence type="ECO:0000256" key="1">
    <source>
        <dbReference type="ARBA" id="ARBA00022475"/>
    </source>
</evidence>
<keyword evidence="5" id="KW-0464">Manganese</keyword>
<dbReference type="Gene3D" id="3.60.21.10">
    <property type="match status" value="1"/>
</dbReference>
<evidence type="ECO:0000256" key="4">
    <source>
        <dbReference type="ARBA" id="ARBA00023136"/>
    </source>
</evidence>
<dbReference type="RefSeq" id="WP_036943870.1">
    <property type="nucleotide sequence ID" value="NZ_JQKC01000024.1"/>
</dbReference>